<dbReference type="InterPro" id="IPR011050">
    <property type="entry name" value="Pectin_lyase_fold/virulence"/>
</dbReference>
<keyword evidence="3" id="KW-1185">Reference proteome</keyword>
<reference evidence="2 3" key="1">
    <citation type="submission" date="2018-08" db="EMBL/GenBank/DDBJ databases">
        <title>Lysobacter weifangensis sp. nov., a new member of the family 'Xanthomonadaceae', isolated from soil in a farmland.</title>
        <authorList>
            <person name="Zhao H."/>
        </authorList>
    </citation>
    <scope>NUCLEOTIDE SEQUENCE [LARGE SCALE GENOMIC DNA]</scope>
    <source>
        <strain evidence="2 3">WF-2</strain>
    </source>
</reference>
<name>A0A372DGN6_9GAMM</name>
<dbReference type="EMBL" id="QVPD01000023">
    <property type="protein sequence ID" value="RFP58028.1"/>
    <property type="molecule type" value="Genomic_DNA"/>
</dbReference>
<keyword evidence="1" id="KW-0732">Signal</keyword>
<comment type="caution">
    <text evidence="2">The sequence shown here is derived from an EMBL/GenBank/DDBJ whole genome shotgun (WGS) entry which is preliminary data.</text>
</comment>
<dbReference type="Proteomes" id="UP000262917">
    <property type="component" value="Unassembled WGS sequence"/>
</dbReference>
<dbReference type="InterPro" id="IPR012334">
    <property type="entry name" value="Pectin_lyas_fold"/>
</dbReference>
<dbReference type="AlphaFoldDB" id="A0A372DGN6"/>
<gene>
    <name evidence="2" type="ORF">D0Y53_12460</name>
</gene>
<evidence type="ECO:0000256" key="1">
    <source>
        <dbReference type="SAM" id="SignalP"/>
    </source>
</evidence>
<evidence type="ECO:0000313" key="2">
    <source>
        <dbReference type="EMBL" id="RFP58028.1"/>
    </source>
</evidence>
<proteinExistence type="predicted"/>
<feature type="non-terminal residue" evidence="2">
    <location>
        <position position="164"/>
    </location>
</feature>
<feature type="signal peptide" evidence="1">
    <location>
        <begin position="1"/>
        <end position="23"/>
    </location>
</feature>
<dbReference type="OrthoDB" id="6016406at2"/>
<accession>A0A372DGN6</accession>
<organism evidence="2 3">
    <name type="scientific">Cognatiluteimonas weifangensis</name>
    <dbReference type="NCBI Taxonomy" id="2303539"/>
    <lineage>
        <taxon>Bacteria</taxon>
        <taxon>Pseudomonadati</taxon>
        <taxon>Pseudomonadota</taxon>
        <taxon>Gammaproteobacteria</taxon>
        <taxon>Lysobacterales</taxon>
        <taxon>Lysobacteraceae</taxon>
        <taxon>Cognatiluteimonas</taxon>
    </lineage>
</organism>
<sequence length="164" mass="16385">MSKTLCALLLAPLGLIAWSSAQAATTYYVRTDGGTASQCTGRANAPYPGSGSAQACAWNHPSIALPASGSPRIAGGDTLLIGGGSYAIGSSLQAVPSGASTARTRILGNASTPPRLIGKNGISHILSLKGSSHVEVGNLEITDGSDCVYAHSVSSVACTSATPW</sequence>
<feature type="chain" id="PRO_5016621474" description="Pectate lyase" evidence="1">
    <location>
        <begin position="24"/>
        <end position="164"/>
    </location>
</feature>
<dbReference type="RefSeq" id="WP_147319082.1">
    <property type="nucleotide sequence ID" value="NZ_QVPD01000023.1"/>
</dbReference>
<evidence type="ECO:0008006" key="4">
    <source>
        <dbReference type="Google" id="ProtNLM"/>
    </source>
</evidence>
<dbReference type="Gene3D" id="2.160.20.10">
    <property type="entry name" value="Single-stranded right-handed beta-helix, Pectin lyase-like"/>
    <property type="match status" value="1"/>
</dbReference>
<evidence type="ECO:0000313" key="3">
    <source>
        <dbReference type="Proteomes" id="UP000262917"/>
    </source>
</evidence>
<protein>
    <recommendedName>
        <fullName evidence="4">Pectate lyase</fullName>
    </recommendedName>
</protein>
<dbReference type="SUPFAM" id="SSF51126">
    <property type="entry name" value="Pectin lyase-like"/>
    <property type="match status" value="1"/>
</dbReference>